<evidence type="ECO:0000313" key="2">
    <source>
        <dbReference type="Proteomes" id="UP001164250"/>
    </source>
</evidence>
<sequence length="48" mass="5604">MSFLKVPLFQQLLHKSAEEFGFYNNNRIILPCDESTFLDLSKLLSKRA</sequence>
<proteinExistence type="predicted"/>
<accession>A0ACC1AF02</accession>
<organism evidence="1 2">
    <name type="scientific">Pistacia atlantica</name>
    <dbReference type="NCBI Taxonomy" id="434234"/>
    <lineage>
        <taxon>Eukaryota</taxon>
        <taxon>Viridiplantae</taxon>
        <taxon>Streptophyta</taxon>
        <taxon>Embryophyta</taxon>
        <taxon>Tracheophyta</taxon>
        <taxon>Spermatophyta</taxon>
        <taxon>Magnoliopsida</taxon>
        <taxon>eudicotyledons</taxon>
        <taxon>Gunneridae</taxon>
        <taxon>Pentapetalae</taxon>
        <taxon>rosids</taxon>
        <taxon>malvids</taxon>
        <taxon>Sapindales</taxon>
        <taxon>Anacardiaceae</taxon>
        <taxon>Pistacia</taxon>
    </lineage>
</organism>
<reference evidence="2" key="1">
    <citation type="journal article" date="2023" name="G3 (Bethesda)">
        <title>Genome assembly and association tests identify interacting loci associated with vigor, precocity, and sex in interspecific pistachio rootstocks.</title>
        <authorList>
            <person name="Palmer W."/>
            <person name="Jacygrad E."/>
            <person name="Sagayaradj S."/>
            <person name="Cavanaugh K."/>
            <person name="Han R."/>
            <person name="Bertier L."/>
            <person name="Beede B."/>
            <person name="Kafkas S."/>
            <person name="Golino D."/>
            <person name="Preece J."/>
            <person name="Michelmore R."/>
        </authorList>
    </citation>
    <scope>NUCLEOTIDE SEQUENCE [LARGE SCALE GENOMIC DNA]</scope>
</reference>
<gene>
    <name evidence="1" type="ORF">Patl1_07771</name>
</gene>
<protein>
    <submittedName>
        <fullName evidence="1">Uncharacterized protein</fullName>
    </submittedName>
</protein>
<evidence type="ECO:0000313" key="1">
    <source>
        <dbReference type="EMBL" id="KAJ0085607.1"/>
    </source>
</evidence>
<dbReference type="Proteomes" id="UP001164250">
    <property type="component" value="Chromosome 10"/>
</dbReference>
<name>A0ACC1AF02_9ROSI</name>
<comment type="caution">
    <text evidence="1">The sequence shown here is derived from an EMBL/GenBank/DDBJ whole genome shotgun (WGS) entry which is preliminary data.</text>
</comment>
<dbReference type="EMBL" id="CM047906">
    <property type="protein sequence ID" value="KAJ0085607.1"/>
    <property type="molecule type" value="Genomic_DNA"/>
</dbReference>
<keyword evidence="2" id="KW-1185">Reference proteome</keyword>